<organism evidence="2">
    <name type="scientific">bioreactor metagenome</name>
    <dbReference type="NCBI Taxonomy" id="1076179"/>
    <lineage>
        <taxon>unclassified sequences</taxon>
        <taxon>metagenomes</taxon>
        <taxon>ecological metagenomes</taxon>
    </lineage>
</organism>
<gene>
    <name evidence="2" type="ORF">SDC9_73745</name>
</gene>
<name>A0A644YF73_9ZZZZ</name>
<feature type="transmembrane region" description="Helical" evidence="1">
    <location>
        <begin position="7"/>
        <end position="28"/>
    </location>
</feature>
<protein>
    <submittedName>
        <fullName evidence="2">Uncharacterized protein</fullName>
    </submittedName>
</protein>
<dbReference type="EMBL" id="VSSQ01004940">
    <property type="protein sequence ID" value="MPM27235.1"/>
    <property type="molecule type" value="Genomic_DNA"/>
</dbReference>
<keyword evidence="1" id="KW-1133">Transmembrane helix</keyword>
<reference evidence="2" key="1">
    <citation type="submission" date="2019-08" db="EMBL/GenBank/DDBJ databases">
        <authorList>
            <person name="Kucharzyk K."/>
            <person name="Murdoch R.W."/>
            <person name="Higgins S."/>
            <person name="Loffler F."/>
        </authorList>
    </citation>
    <scope>NUCLEOTIDE SEQUENCE</scope>
</reference>
<evidence type="ECO:0000256" key="1">
    <source>
        <dbReference type="SAM" id="Phobius"/>
    </source>
</evidence>
<sequence>MEDKGKVLVLGLGGAGVRIVSALMIATISPSHRDS</sequence>
<comment type="caution">
    <text evidence="2">The sequence shown here is derived from an EMBL/GenBank/DDBJ whole genome shotgun (WGS) entry which is preliminary data.</text>
</comment>
<proteinExistence type="predicted"/>
<accession>A0A644YF73</accession>
<keyword evidence="1" id="KW-0812">Transmembrane</keyword>
<dbReference type="AlphaFoldDB" id="A0A644YF73"/>
<keyword evidence="1" id="KW-0472">Membrane</keyword>
<evidence type="ECO:0000313" key="2">
    <source>
        <dbReference type="EMBL" id="MPM27235.1"/>
    </source>
</evidence>